<organism evidence="1 2">
    <name type="scientific">Burkholderia ambifaria MEX-5</name>
    <dbReference type="NCBI Taxonomy" id="396597"/>
    <lineage>
        <taxon>Bacteria</taxon>
        <taxon>Pseudomonadati</taxon>
        <taxon>Pseudomonadota</taxon>
        <taxon>Betaproteobacteria</taxon>
        <taxon>Burkholderiales</taxon>
        <taxon>Burkholderiaceae</taxon>
        <taxon>Burkholderia</taxon>
        <taxon>Burkholderia cepacia complex</taxon>
    </lineage>
</organism>
<dbReference type="AlphaFoldDB" id="B1SWV9"/>
<dbReference type="PATRIC" id="fig|396597.7.peg.8466"/>
<reference evidence="1 2" key="1">
    <citation type="submission" date="2008-03" db="EMBL/GenBank/DDBJ databases">
        <title>Sequencing of the draft genome and assembly of Burkholderia ambifaria MEX-5.</title>
        <authorList>
            <consortium name="US DOE Joint Genome Institute (JGI-PGF)"/>
            <person name="Copeland A."/>
            <person name="Lucas S."/>
            <person name="Lapidus A."/>
            <person name="Glavina del Rio T."/>
            <person name="Dalin E."/>
            <person name="Tice H."/>
            <person name="Bruce D."/>
            <person name="Goodwin L."/>
            <person name="Pitluck S."/>
            <person name="Larimer F."/>
            <person name="Land M.L."/>
            <person name="Hauser L."/>
            <person name="Tiedje J."/>
            <person name="Richardson P."/>
        </authorList>
    </citation>
    <scope>NUCLEOTIDE SEQUENCE [LARGE SCALE GENOMIC DNA]</scope>
    <source>
        <strain evidence="1 2">MEX-5</strain>
    </source>
</reference>
<proteinExistence type="predicted"/>
<sequence length="37" mass="3810">MLSLTGVLLRTELNKRKTIGALRVIGSIVAIVCAAGA</sequence>
<protein>
    <submittedName>
        <fullName evidence="1">PepSY-associated TM helix domain protein</fullName>
    </submittedName>
</protein>
<name>B1SWV9_9BURK</name>
<comment type="caution">
    <text evidence="1">The sequence shown here is derived from an EMBL/GenBank/DDBJ whole genome shotgun (WGS) entry which is preliminary data.</text>
</comment>
<accession>B1SWV9</accession>
<evidence type="ECO:0000313" key="2">
    <source>
        <dbReference type="Proteomes" id="UP000004814"/>
    </source>
</evidence>
<gene>
    <name evidence="1" type="ORF">BamMEX5DRAFT_0025</name>
</gene>
<dbReference type="EMBL" id="ABLK01000001">
    <property type="protein sequence ID" value="EDT44169.1"/>
    <property type="molecule type" value="Genomic_DNA"/>
</dbReference>
<dbReference type="Proteomes" id="UP000004814">
    <property type="component" value="Unassembled WGS sequence"/>
</dbReference>
<evidence type="ECO:0000313" key="1">
    <source>
        <dbReference type="EMBL" id="EDT44169.1"/>
    </source>
</evidence>